<reference evidence="2" key="1">
    <citation type="journal article" date="2019" name="Int. J. Syst. Evol. Microbiol.">
        <title>The Global Catalogue of Microorganisms (GCM) 10K type strain sequencing project: providing services to taxonomists for standard genome sequencing and annotation.</title>
        <authorList>
            <consortium name="The Broad Institute Genomics Platform"/>
            <consortium name="The Broad Institute Genome Sequencing Center for Infectious Disease"/>
            <person name="Wu L."/>
            <person name="Ma J."/>
        </authorList>
    </citation>
    <scope>NUCLEOTIDE SEQUENCE [LARGE SCALE GENOMIC DNA]</scope>
    <source>
        <strain evidence="2">JCM 4855</strain>
    </source>
</reference>
<dbReference type="Proteomes" id="UP001596409">
    <property type="component" value="Unassembled WGS sequence"/>
</dbReference>
<gene>
    <name evidence="1" type="ORF">ACFQMH_31765</name>
</gene>
<protein>
    <submittedName>
        <fullName evidence="1">Uncharacterized protein</fullName>
    </submittedName>
</protein>
<comment type="caution">
    <text evidence="1">The sequence shown here is derived from an EMBL/GenBank/DDBJ whole genome shotgun (WGS) entry which is preliminary data.</text>
</comment>
<sequence>MKATACRKPGVKMTLRVYRVNADGAVTEVRGTLNVKGTETPLPLTDQYPPCTCPRHRAGQAVPQ</sequence>
<organism evidence="1 2">
    <name type="scientific">Streptomyces viridiviolaceus</name>
    <dbReference type="NCBI Taxonomy" id="68282"/>
    <lineage>
        <taxon>Bacteria</taxon>
        <taxon>Bacillati</taxon>
        <taxon>Actinomycetota</taxon>
        <taxon>Actinomycetes</taxon>
        <taxon>Kitasatosporales</taxon>
        <taxon>Streptomycetaceae</taxon>
        <taxon>Streptomyces</taxon>
    </lineage>
</organism>
<proteinExistence type="predicted"/>
<dbReference type="RefSeq" id="WP_189880974.1">
    <property type="nucleotide sequence ID" value="NZ_BMWA01000066.1"/>
</dbReference>
<dbReference type="EMBL" id="JBHSYM010000076">
    <property type="protein sequence ID" value="MFC7016189.1"/>
    <property type="molecule type" value="Genomic_DNA"/>
</dbReference>
<keyword evidence="2" id="KW-1185">Reference proteome</keyword>
<evidence type="ECO:0000313" key="1">
    <source>
        <dbReference type="EMBL" id="MFC7016189.1"/>
    </source>
</evidence>
<accession>A0ABW2EAA6</accession>
<evidence type="ECO:0000313" key="2">
    <source>
        <dbReference type="Proteomes" id="UP001596409"/>
    </source>
</evidence>
<name>A0ABW2EAA6_9ACTN</name>